<dbReference type="GO" id="GO:0015031">
    <property type="term" value="P:protein transport"/>
    <property type="evidence" value="ECO:0007669"/>
    <property type="project" value="InterPro"/>
</dbReference>
<dbReference type="GO" id="GO:0006457">
    <property type="term" value="P:protein folding"/>
    <property type="evidence" value="ECO:0007669"/>
    <property type="project" value="InterPro"/>
</dbReference>
<dbReference type="InterPro" id="IPR036611">
    <property type="entry name" value="Trigger_fac_ribosome-bd_sf"/>
</dbReference>
<gene>
    <name evidence="2" type="ORF">Q604_UNBC13826G0001</name>
</gene>
<dbReference type="AlphaFoldDB" id="W1XS54"/>
<dbReference type="Pfam" id="PF05697">
    <property type="entry name" value="Trigger_N"/>
    <property type="match status" value="1"/>
</dbReference>
<name>W1XS54_9ZZZZ</name>
<feature type="domain" description="Trigger factor ribosome-binding bacterial" evidence="1">
    <location>
        <begin position="1"/>
        <end position="45"/>
    </location>
</feature>
<comment type="caution">
    <text evidence="2">The sequence shown here is derived from an EMBL/GenBank/DDBJ whole genome shotgun (WGS) entry which is preliminary data.</text>
</comment>
<protein>
    <submittedName>
        <fullName evidence="2">Trigger factor</fullName>
    </submittedName>
</protein>
<dbReference type="SUPFAM" id="SSF102735">
    <property type="entry name" value="Trigger factor ribosome-binding domain"/>
    <property type="match status" value="1"/>
</dbReference>
<dbReference type="EMBL" id="AZMM01013826">
    <property type="protein sequence ID" value="ETJ31689.1"/>
    <property type="molecule type" value="Genomic_DNA"/>
</dbReference>
<evidence type="ECO:0000313" key="2">
    <source>
        <dbReference type="EMBL" id="ETJ31689.1"/>
    </source>
</evidence>
<dbReference type="InterPro" id="IPR008881">
    <property type="entry name" value="Trigger_fac_ribosome-bd_bac"/>
</dbReference>
<dbReference type="Gene3D" id="3.30.70.1050">
    <property type="entry name" value="Trigger factor ribosome-binding domain"/>
    <property type="match status" value="1"/>
</dbReference>
<reference evidence="2" key="1">
    <citation type="submission" date="2013-12" db="EMBL/GenBank/DDBJ databases">
        <title>A Varibaculum cambriense genome reconstructed from a premature infant gut community with otherwise low bacterial novelty that shifts toward anaerobic metabolism during the third week of life.</title>
        <authorList>
            <person name="Brown C.T."/>
            <person name="Sharon I."/>
            <person name="Thomas B.C."/>
            <person name="Castelle C.J."/>
            <person name="Morowitz M.J."/>
            <person name="Banfield J.F."/>
        </authorList>
    </citation>
    <scope>NUCLEOTIDE SEQUENCE</scope>
</reference>
<accession>W1XS54</accession>
<proteinExistence type="predicted"/>
<sequence length="45" mass="4889">MQVSVETTQGLGRRVTITIAADSIETAVKSELVNVAKKVRIDGFR</sequence>
<feature type="non-terminal residue" evidence="2">
    <location>
        <position position="45"/>
    </location>
</feature>
<evidence type="ECO:0000259" key="1">
    <source>
        <dbReference type="Pfam" id="PF05697"/>
    </source>
</evidence>
<organism evidence="2">
    <name type="scientific">human gut metagenome</name>
    <dbReference type="NCBI Taxonomy" id="408170"/>
    <lineage>
        <taxon>unclassified sequences</taxon>
        <taxon>metagenomes</taxon>
        <taxon>organismal metagenomes</taxon>
    </lineage>
</organism>